<gene>
    <name evidence="1" type="ORF">BWQ96_07341</name>
</gene>
<evidence type="ECO:0000313" key="2">
    <source>
        <dbReference type="Proteomes" id="UP000247409"/>
    </source>
</evidence>
<name>A0A2V3ILD6_9FLOR</name>
<accession>A0A2V3ILD6</accession>
<keyword evidence="2" id="KW-1185">Reference proteome</keyword>
<dbReference type="OrthoDB" id="10430328at2759"/>
<reference evidence="1 2" key="1">
    <citation type="journal article" date="2018" name="Mol. Biol. Evol.">
        <title>Analysis of the draft genome of the red seaweed Gracilariopsis chorda provides insights into genome size evolution in Rhodophyta.</title>
        <authorList>
            <person name="Lee J."/>
            <person name="Yang E.C."/>
            <person name="Graf L."/>
            <person name="Yang J.H."/>
            <person name="Qiu H."/>
            <person name="Zel Zion U."/>
            <person name="Chan C.X."/>
            <person name="Stephens T.G."/>
            <person name="Weber A.P.M."/>
            <person name="Boo G.H."/>
            <person name="Boo S.M."/>
            <person name="Kim K.M."/>
            <person name="Shin Y."/>
            <person name="Jung M."/>
            <person name="Lee S.J."/>
            <person name="Yim H.S."/>
            <person name="Lee J.H."/>
            <person name="Bhattacharya D."/>
            <person name="Yoon H.S."/>
        </authorList>
    </citation>
    <scope>NUCLEOTIDE SEQUENCE [LARGE SCALE GENOMIC DNA]</scope>
    <source>
        <strain evidence="1 2">SKKU-2015</strain>
        <tissue evidence="1">Whole body</tissue>
    </source>
</reference>
<dbReference type="EMBL" id="NBIV01000145">
    <property type="protein sequence ID" value="PXF42894.1"/>
    <property type="molecule type" value="Genomic_DNA"/>
</dbReference>
<sequence>MRDSRKLATVIHAACHVFNRPFPGSLPMDENVVTALRILPSCSESIQLMVTAANAARQASSTALTFQQDGQSSLAATRMIRCEKLLKSLRESHGEFLARVEKLRNCIKLVTQETPTNAAQWNKLGDNWWHERACRMDSMLQFVMEKESVVSRLLGNTDGSWPLFESYNDIVNRITDSVNDLSEGWDRLGKYAAEWKDLAMVVFNGIGESGSLIPG</sequence>
<dbReference type="Proteomes" id="UP000247409">
    <property type="component" value="Unassembled WGS sequence"/>
</dbReference>
<dbReference type="AlphaFoldDB" id="A0A2V3ILD6"/>
<comment type="caution">
    <text evidence="1">The sequence shown here is derived from an EMBL/GenBank/DDBJ whole genome shotgun (WGS) entry which is preliminary data.</text>
</comment>
<protein>
    <submittedName>
        <fullName evidence="1">Uncharacterized protein</fullName>
    </submittedName>
</protein>
<proteinExistence type="predicted"/>
<evidence type="ECO:0000313" key="1">
    <source>
        <dbReference type="EMBL" id="PXF42894.1"/>
    </source>
</evidence>
<organism evidence="1 2">
    <name type="scientific">Gracilariopsis chorda</name>
    <dbReference type="NCBI Taxonomy" id="448386"/>
    <lineage>
        <taxon>Eukaryota</taxon>
        <taxon>Rhodophyta</taxon>
        <taxon>Florideophyceae</taxon>
        <taxon>Rhodymeniophycidae</taxon>
        <taxon>Gracilariales</taxon>
        <taxon>Gracilariaceae</taxon>
        <taxon>Gracilariopsis</taxon>
    </lineage>
</organism>